<dbReference type="GO" id="GO:0071111">
    <property type="term" value="F:cyclic-guanylate-specific phosphodiesterase activity"/>
    <property type="evidence" value="ECO:0007669"/>
    <property type="project" value="UniProtKB-EC"/>
</dbReference>
<dbReference type="Proteomes" id="UP000326936">
    <property type="component" value="Chromosome"/>
</dbReference>
<dbReference type="InterPro" id="IPR035919">
    <property type="entry name" value="EAL_sf"/>
</dbReference>
<dbReference type="EC" id="3.1.4.52" evidence="1"/>
<feature type="transmembrane region" description="Helical" evidence="3">
    <location>
        <begin position="125"/>
        <end position="150"/>
    </location>
</feature>
<proteinExistence type="predicted"/>
<dbReference type="InterPro" id="IPR000160">
    <property type="entry name" value="GGDEF_dom"/>
</dbReference>
<protein>
    <recommendedName>
        <fullName evidence="1">cyclic-guanylate-specific phosphodiesterase</fullName>
        <ecNumber evidence="1">3.1.4.52</ecNumber>
    </recommendedName>
</protein>
<dbReference type="EMBL" id="CP045350">
    <property type="protein sequence ID" value="QFT26429.1"/>
    <property type="molecule type" value="Genomic_DNA"/>
</dbReference>
<dbReference type="SUPFAM" id="SSF141868">
    <property type="entry name" value="EAL domain-like"/>
    <property type="match status" value="1"/>
</dbReference>
<dbReference type="SMART" id="SM00052">
    <property type="entry name" value="EAL"/>
    <property type="match status" value="1"/>
</dbReference>
<organism evidence="6 7">
    <name type="scientific">Vibrio aquimaris</name>
    <dbReference type="NCBI Taxonomy" id="2587862"/>
    <lineage>
        <taxon>Bacteria</taxon>
        <taxon>Pseudomonadati</taxon>
        <taxon>Pseudomonadota</taxon>
        <taxon>Gammaproteobacteria</taxon>
        <taxon>Vibrionales</taxon>
        <taxon>Vibrionaceae</taxon>
        <taxon>Vibrio</taxon>
    </lineage>
</organism>
<dbReference type="Gene3D" id="3.20.20.450">
    <property type="entry name" value="EAL domain"/>
    <property type="match status" value="1"/>
</dbReference>
<dbReference type="SMART" id="SM00267">
    <property type="entry name" value="GGDEF"/>
    <property type="match status" value="1"/>
</dbReference>
<evidence type="ECO:0000256" key="1">
    <source>
        <dbReference type="ARBA" id="ARBA00012282"/>
    </source>
</evidence>
<feature type="transmembrane region" description="Helical" evidence="3">
    <location>
        <begin position="12"/>
        <end position="29"/>
    </location>
</feature>
<keyword evidence="3" id="KW-0472">Membrane</keyword>
<dbReference type="CDD" id="cd01949">
    <property type="entry name" value="GGDEF"/>
    <property type="match status" value="1"/>
</dbReference>
<evidence type="ECO:0000313" key="6">
    <source>
        <dbReference type="EMBL" id="QFT26429.1"/>
    </source>
</evidence>
<evidence type="ECO:0000313" key="7">
    <source>
        <dbReference type="Proteomes" id="UP000326936"/>
    </source>
</evidence>
<dbReference type="InterPro" id="IPR043128">
    <property type="entry name" value="Rev_trsase/Diguanyl_cyclase"/>
</dbReference>
<dbReference type="AlphaFoldDB" id="A0A5P9CJD1"/>
<dbReference type="NCBIfam" id="TIGR00254">
    <property type="entry name" value="GGDEF"/>
    <property type="match status" value="1"/>
</dbReference>
<dbReference type="FunFam" id="3.20.20.450:FF:000001">
    <property type="entry name" value="Cyclic di-GMP phosphodiesterase yahA"/>
    <property type="match status" value="1"/>
</dbReference>
<dbReference type="PROSITE" id="PS50883">
    <property type="entry name" value="EAL"/>
    <property type="match status" value="1"/>
</dbReference>
<keyword evidence="7" id="KW-1185">Reference proteome</keyword>
<feature type="domain" description="EAL" evidence="4">
    <location>
        <begin position="332"/>
        <end position="585"/>
    </location>
</feature>
<feature type="transmembrane region" description="Helical" evidence="3">
    <location>
        <begin position="35"/>
        <end position="53"/>
    </location>
</feature>
<dbReference type="Gene3D" id="3.30.70.270">
    <property type="match status" value="1"/>
</dbReference>
<dbReference type="PANTHER" id="PTHR33121">
    <property type="entry name" value="CYCLIC DI-GMP PHOSPHODIESTERASE PDEF"/>
    <property type="match status" value="1"/>
</dbReference>
<gene>
    <name evidence="6" type="primary">cph1</name>
    <name evidence="6" type="ORF">FIV01_08315</name>
</gene>
<dbReference type="InterPro" id="IPR050706">
    <property type="entry name" value="Cyclic-di-GMP_PDE-like"/>
</dbReference>
<evidence type="ECO:0000259" key="5">
    <source>
        <dbReference type="PROSITE" id="PS50887"/>
    </source>
</evidence>
<dbReference type="CDD" id="cd01948">
    <property type="entry name" value="EAL"/>
    <property type="match status" value="1"/>
</dbReference>
<dbReference type="PANTHER" id="PTHR33121:SF71">
    <property type="entry name" value="OXYGEN SENSOR PROTEIN DOSP"/>
    <property type="match status" value="1"/>
</dbReference>
<keyword evidence="3" id="KW-0812">Transmembrane</keyword>
<name>A0A5P9CJD1_9VIBR</name>
<dbReference type="Pfam" id="PF00990">
    <property type="entry name" value="GGDEF"/>
    <property type="match status" value="1"/>
</dbReference>
<keyword evidence="2" id="KW-0973">c-di-GMP</keyword>
<reference evidence="6 7" key="1">
    <citation type="submission" date="2019-10" db="EMBL/GenBank/DDBJ databases">
        <title>Complete genome sequence of Vibrio sp. strain THAF100, isolated from non-filtered water from the water column of tank 6 of a marine aquarium containing stony-coral fragments. Water maintained at 26 degree C.</title>
        <authorList>
            <person name="Ruckert C."/>
            <person name="Franco A."/>
            <person name="Kalinowski J."/>
            <person name="Glaeser S."/>
        </authorList>
    </citation>
    <scope>NUCLEOTIDE SEQUENCE [LARGE SCALE GENOMIC DNA]</scope>
    <source>
        <strain evidence="6 7">THAF100</strain>
    </source>
</reference>
<dbReference type="RefSeq" id="WP_415846731.1">
    <property type="nucleotide sequence ID" value="NZ_CBCSDK010000004.1"/>
</dbReference>
<feature type="transmembrane region" description="Helical" evidence="3">
    <location>
        <begin position="88"/>
        <end position="113"/>
    </location>
</feature>
<feature type="transmembrane region" description="Helical" evidence="3">
    <location>
        <begin position="60"/>
        <end position="76"/>
    </location>
</feature>
<dbReference type="KEGG" id="vaq:FIV01_08315"/>
<dbReference type="SUPFAM" id="SSF55073">
    <property type="entry name" value="Nucleotide cyclase"/>
    <property type="match status" value="1"/>
</dbReference>
<evidence type="ECO:0000256" key="3">
    <source>
        <dbReference type="SAM" id="Phobius"/>
    </source>
</evidence>
<dbReference type="InterPro" id="IPR001633">
    <property type="entry name" value="EAL_dom"/>
</dbReference>
<dbReference type="Pfam" id="PF00563">
    <property type="entry name" value="EAL"/>
    <property type="match status" value="1"/>
</dbReference>
<sequence>MSKNVSEKWMTIIADLAYLCSVAVISYGLVTQPHIWSNVFLLVPFVMVVALWVSDVRLKHLFAFSALALFLVGGLIEPLEVGVIRSGLILLPLCYVVLFPGSMWSIAVAAGLINGYLYQLTSLDVGLFIEITAEASAITIFATMMAYFYVETRKQARIYQLQSITDYLTKLPNLHAFYEDIKVVDRHNAEKFGLLHIGLDGFKHINDRLGYRYGDMLLIAFAKHINDLIGGYGKFYRLGGDEFALVVESSELRPTLVEAVDVLRRHEKTLFHMENTTHRLGFSIGIALAKDAPDNNEVWVKNADFALYKALSQGAGFVCWFDDQLLNETIRQHQIETEIKAALLSDQFVLYYQPKVAIEDGKIIGAEALIRWKHPQLGSISPAEFIPIAEKTAQIVPLGQWILRKACEQVQAWHVEGIDICVSVNVSTVQFDDADLFKAICEILREVQLPSHLLQIEITESTLMKDPEGVTEICNQLRALGVSIAVDDFGVEYSCLKYLKHLPVDVLKIDKYFVNECAIHEADRILLKTIVQMGHSLDISVVAEGVENEQQLEVLRQEKCDAYQGYLYSQPLTPSEFISLVEHHNQSMKE</sequence>
<dbReference type="InterPro" id="IPR029787">
    <property type="entry name" value="Nucleotide_cyclase"/>
</dbReference>
<keyword evidence="3" id="KW-1133">Transmembrane helix</keyword>
<feature type="domain" description="GGDEF" evidence="5">
    <location>
        <begin position="190"/>
        <end position="323"/>
    </location>
</feature>
<evidence type="ECO:0000256" key="2">
    <source>
        <dbReference type="ARBA" id="ARBA00022636"/>
    </source>
</evidence>
<evidence type="ECO:0000259" key="4">
    <source>
        <dbReference type="PROSITE" id="PS50883"/>
    </source>
</evidence>
<accession>A0A5P9CJD1</accession>
<dbReference type="PROSITE" id="PS50887">
    <property type="entry name" value="GGDEF"/>
    <property type="match status" value="1"/>
</dbReference>